<reference evidence="1" key="2">
    <citation type="submission" date="2020-09" db="EMBL/GenBank/DDBJ databases">
        <title>Reference genome assembly for Australian Ascochyta lentis isolate Al4.</title>
        <authorList>
            <person name="Lee R.C."/>
            <person name="Farfan-Caceres L.M."/>
            <person name="Debler J.W."/>
            <person name="Williams A.H."/>
            <person name="Henares B.M."/>
        </authorList>
    </citation>
    <scope>NUCLEOTIDE SEQUENCE</scope>
    <source>
        <strain evidence="1">Al4</strain>
    </source>
</reference>
<proteinExistence type="predicted"/>
<keyword evidence="2" id="KW-1185">Reference proteome</keyword>
<comment type="caution">
    <text evidence="1">The sequence shown here is derived from an EMBL/GenBank/DDBJ whole genome shotgun (WGS) entry which is preliminary data.</text>
</comment>
<accession>A0A8H7MJS0</accession>
<dbReference type="EMBL" id="RZGK01000010">
    <property type="protein sequence ID" value="KAF9696202.1"/>
    <property type="molecule type" value="Genomic_DNA"/>
</dbReference>
<evidence type="ECO:0000313" key="2">
    <source>
        <dbReference type="Proteomes" id="UP000651452"/>
    </source>
</evidence>
<name>A0A8H7MJS0_9PLEO</name>
<protein>
    <submittedName>
        <fullName evidence="1">Uncharacterized protein</fullName>
    </submittedName>
</protein>
<dbReference type="AlphaFoldDB" id="A0A8H7MJS0"/>
<gene>
    <name evidence="1" type="ORF">EKO04_005902</name>
</gene>
<reference evidence="1" key="1">
    <citation type="submission" date="2018-12" db="EMBL/GenBank/DDBJ databases">
        <authorList>
            <person name="Syme R.A."/>
            <person name="Farfan-Caceres L."/>
            <person name="Lichtenzveig J."/>
        </authorList>
    </citation>
    <scope>NUCLEOTIDE SEQUENCE</scope>
    <source>
        <strain evidence="1">Al4</strain>
    </source>
</reference>
<organism evidence="1 2">
    <name type="scientific">Ascochyta lentis</name>
    <dbReference type="NCBI Taxonomy" id="205686"/>
    <lineage>
        <taxon>Eukaryota</taxon>
        <taxon>Fungi</taxon>
        <taxon>Dikarya</taxon>
        <taxon>Ascomycota</taxon>
        <taxon>Pezizomycotina</taxon>
        <taxon>Dothideomycetes</taxon>
        <taxon>Pleosporomycetidae</taxon>
        <taxon>Pleosporales</taxon>
        <taxon>Pleosporineae</taxon>
        <taxon>Didymellaceae</taxon>
        <taxon>Ascochyta</taxon>
    </lineage>
</organism>
<sequence length="99" mass="11236">MSRTNTSHQIKSWIDTLPTHLLTTPFPTSHPIYADAHCRLVVQGIIPATPAHYVLHVQIIDRNVIKLEMDRIPAWCMVPVDGSWDAEQIRAALKRTVET</sequence>
<dbReference type="Proteomes" id="UP000651452">
    <property type="component" value="Unassembled WGS sequence"/>
</dbReference>
<evidence type="ECO:0000313" key="1">
    <source>
        <dbReference type="EMBL" id="KAF9696202.1"/>
    </source>
</evidence>